<dbReference type="CDD" id="cd12956">
    <property type="entry name" value="CBM_SusE-F_like"/>
    <property type="match status" value="1"/>
</dbReference>
<dbReference type="Gene3D" id="2.60.40.3620">
    <property type="match status" value="1"/>
</dbReference>
<reference evidence="4 5" key="1">
    <citation type="submission" date="2017-02" db="EMBL/GenBank/DDBJ databases">
        <authorList>
            <person name="Peterson S.W."/>
        </authorList>
    </citation>
    <scope>NUCLEOTIDE SEQUENCE [LARGE SCALE GENOMIC DNA]</scope>
    <source>
        <strain evidence="4 5">DSM 22335</strain>
    </source>
</reference>
<dbReference type="InterPro" id="IPR050491">
    <property type="entry name" value="AmpC-like"/>
</dbReference>
<dbReference type="RefSeq" id="WP_176112913.1">
    <property type="nucleotide sequence ID" value="NZ_FUWH01000002.1"/>
</dbReference>
<evidence type="ECO:0000313" key="5">
    <source>
        <dbReference type="Proteomes" id="UP000190888"/>
    </source>
</evidence>
<evidence type="ECO:0000256" key="1">
    <source>
        <dbReference type="ARBA" id="ARBA00004370"/>
    </source>
</evidence>
<dbReference type="AlphaFoldDB" id="A0A1T4LJJ6"/>
<dbReference type="PANTHER" id="PTHR46825:SF11">
    <property type="entry name" value="PENICILLIN-BINDING PROTEIN 4"/>
    <property type="match status" value="1"/>
</dbReference>
<proteinExistence type="predicted"/>
<dbReference type="SUPFAM" id="SSF56601">
    <property type="entry name" value="beta-lactamase/transpeptidase-like"/>
    <property type="match status" value="1"/>
</dbReference>
<keyword evidence="5" id="KW-1185">Reference proteome</keyword>
<evidence type="ECO:0000256" key="2">
    <source>
        <dbReference type="ARBA" id="ARBA00023136"/>
    </source>
</evidence>
<feature type="domain" description="Beta-lactamase-related" evidence="3">
    <location>
        <begin position="36"/>
        <end position="320"/>
    </location>
</feature>
<comment type="subcellular location">
    <subcellularLocation>
        <location evidence="1">Membrane</location>
    </subcellularLocation>
</comment>
<evidence type="ECO:0000313" key="4">
    <source>
        <dbReference type="EMBL" id="SJZ54801.1"/>
    </source>
</evidence>
<sequence length="526" mass="58420">MMSLLWNIHLYAQNQDQSQRLNTIIDTYHQLGLFNGNVLIAEKNKIIFEKSYGYADLAAQRKNVPGTRFNIYSITKPVTASVILQLVAENKLRLDEPISRFFPALPDADSITIEQLLTHSSGLYAYNNDFNMPVTDEAAMIDWLIKQPLAFRPGSSFQYNNTGYFLLGYIIGKVTGVSYEDAVRARVLTPLKMDHSNFDLRSAEQNEKAKGYTYISGLKGEVAPVWDYRELYAAGGMYATNRDLLLFHQAMRQSKLLPEALLRQAYTAHKKNYGYGWFVDSVAGHLIISHSGGATGFRSYLIWDSTANRSIILLCNAETSDIVTIKNLLLSELNGQSYHLPAVISLSPSQLSAYEGAYQLTPSMTLYIHKDKGQLMATPSRQGASVMLPAAKNSFRIESKDIGLLFTAPANGSYDTLVFSQKGQTVSAPRLHAGWGITGTATPNGWEGKDVAMMADGNRWTISSVTLKDGVIKFRYNNDWVLNYGLDQSGMLKKGANDIPVTAGTYSITLDLTDPDKVSFKIVEKN</sequence>
<dbReference type="Proteomes" id="UP000190888">
    <property type="component" value="Unassembled WGS sequence"/>
</dbReference>
<organism evidence="4 5">
    <name type="scientific">Sediminibacterium ginsengisoli</name>
    <dbReference type="NCBI Taxonomy" id="413434"/>
    <lineage>
        <taxon>Bacteria</taxon>
        <taxon>Pseudomonadati</taxon>
        <taxon>Bacteroidota</taxon>
        <taxon>Chitinophagia</taxon>
        <taxon>Chitinophagales</taxon>
        <taxon>Chitinophagaceae</taxon>
        <taxon>Sediminibacterium</taxon>
    </lineage>
</organism>
<accession>A0A1T4LJJ6</accession>
<keyword evidence="2" id="KW-0472">Membrane</keyword>
<dbReference type="EMBL" id="FUWH01000002">
    <property type="protein sequence ID" value="SJZ54801.1"/>
    <property type="molecule type" value="Genomic_DNA"/>
</dbReference>
<dbReference type="InterPro" id="IPR012338">
    <property type="entry name" value="Beta-lactam/transpept-like"/>
</dbReference>
<dbReference type="InterPro" id="IPR001466">
    <property type="entry name" value="Beta-lactam-related"/>
</dbReference>
<dbReference type="STRING" id="413434.SAMN04488132_102526"/>
<dbReference type="GO" id="GO:0016020">
    <property type="term" value="C:membrane"/>
    <property type="evidence" value="ECO:0007669"/>
    <property type="project" value="UniProtKB-SubCell"/>
</dbReference>
<dbReference type="Gene3D" id="3.40.710.10">
    <property type="entry name" value="DD-peptidase/beta-lactamase superfamily"/>
    <property type="match status" value="1"/>
</dbReference>
<protein>
    <submittedName>
        <fullName evidence="4">CubicO group peptidase, beta-lactamase class C family</fullName>
    </submittedName>
</protein>
<gene>
    <name evidence="4" type="ORF">SAMN04488132_102526</name>
</gene>
<evidence type="ECO:0000259" key="3">
    <source>
        <dbReference type="Pfam" id="PF00144"/>
    </source>
</evidence>
<name>A0A1T4LJJ6_9BACT</name>
<dbReference type="Pfam" id="PF00144">
    <property type="entry name" value="Beta-lactamase"/>
    <property type="match status" value="1"/>
</dbReference>
<dbReference type="PANTHER" id="PTHR46825">
    <property type="entry name" value="D-ALANYL-D-ALANINE-CARBOXYPEPTIDASE/ENDOPEPTIDASE AMPH"/>
    <property type="match status" value="1"/>
</dbReference>